<evidence type="ECO:0000313" key="2">
    <source>
        <dbReference type="EMBL" id="KIJ47133.1"/>
    </source>
</evidence>
<organism evidence="2 3">
    <name type="scientific">Sphaerobolus stellatus (strain SS14)</name>
    <dbReference type="NCBI Taxonomy" id="990650"/>
    <lineage>
        <taxon>Eukaryota</taxon>
        <taxon>Fungi</taxon>
        <taxon>Dikarya</taxon>
        <taxon>Basidiomycota</taxon>
        <taxon>Agaricomycotina</taxon>
        <taxon>Agaricomycetes</taxon>
        <taxon>Phallomycetidae</taxon>
        <taxon>Geastrales</taxon>
        <taxon>Sphaerobolaceae</taxon>
        <taxon>Sphaerobolus</taxon>
    </lineage>
</organism>
<gene>
    <name evidence="2" type="ORF">M422DRAFT_45948</name>
</gene>
<sequence length="255" mass="29083">MTPETPSKRMQIMASGIAGTKTGSMLLSNEHYHSSNSLVKPVLERPPLLPQPNWNLLNAIDHAGGDAETECLQSLGYACAQIEVQDKMLERAYATMILQDFYLHKLNQALHKKEEKKGEKTDKQKILFANGFGWHMTSEDFIHVLEQDKQSCAETNQQKAKKKASKVDSKSKKLELETPWKKLKDDHRMQVDAWKAEPPKLILKAKFAEQYFDSTGSVYNSELKEDSESVNERGEDEEMDAKGETMNWDSDLNKY</sequence>
<protein>
    <submittedName>
        <fullName evidence="2">Uncharacterized protein</fullName>
    </submittedName>
</protein>
<evidence type="ECO:0000313" key="3">
    <source>
        <dbReference type="Proteomes" id="UP000054279"/>
    </source>
</evidence>
<feature type="compositionally biased region" description="Basic and acidic residues" evidence="1">
    <location>
        <begin position="222"/>
        <end position="233"/>
    </location>
</feature>
<proteinExistence type="predicted"/>
<feature type="region of interest" description="Disordered" evidence="1">
    <location>
        <begin position="219"/>
        <end position="255"/>
    </location>
</feature>
<name>A0A0C9W5Q0_SPHS4</name>
<accession>A0A0C9W5Q0</accession>
<dbReference type="Proteomes" id="UP000054279">
    <property type="component" value="Unassembled WGS sequence"/>
</dbReference>
<reference evidence="2 3" key="1">
    <citation type="submission" date="2014-06" db="EMBL/GenBank/DDBJ databases">
        <title>Evolutionary Origins and Diversification of the Mycorrhizal Mutualists.</title>
        <authorList>
            <consortium name="DOE Joint Genome Institute"/>
            <consortium name="Mycorrhizal Genomics Consortium"/>
            <person name="Kohler A."/>
            <person name="Kuo A."/>
            <person name="Nagy L.G."/>
            <person name="Floudas D."/>
            <person name="Copeland A."/>
            <person name="Barry K.W."/>
            <person name="Cichocki N."/>
            <person name="Veneault-Fourrey C."/>
            <person name="LaButti K."/>
            <person name="Lindquist E.A."/>
            <person name="Lipzen A."/>
            <person name="Lundell T."/>
            <person name="Morin E."/>
            <person name="Murat C."/>
            <person name="Riley R."/>
            <person name="Ohm R."/>
            <person name="Sun H."/>
            <person name="Tunlid A."/>
            <person name="Henrissat B."/>
            <person name="Grigoriev I.V."/>
            <person name="Hibbett D.S."/>
            <person name="Martin F."/>
        </authorList>
    </citation>
    <scope>NUCLEOTIDE SEQUENCE [LARGE SCALE GENOMIC DNA]</scope>
    <source>
        <strain evidence="2 3">SS14</strain>
    </source>
</reference>
<dbReference type="AlphaFoldDB" id="A0A0C9W5Q0"/>
<dbReference type="HOGENOM" id="CLU_095420_0_0_1"/>
<evidence type="ECO:0000256" key="1">
    <source>
        <dbReference type="SAM" id="MobiDB-lite"/>
    </source>
</evidence>
<keyword evidence="3" id="KW-1185">Reference proteome</keyword>
<dbReference type="EMBL" id="KN837104">
    <property type="protein sequence ID" value="KIJ47133.1"/>
    <property type="molecule type" value="Genomic_DNA"/>
</dbReference>
<dbReference type="OrthoDB" id="2636278at2759"/>